<comment type="pathway">
    <text evidence="2">Protein modification; protein ubiquitination.</text>
</comment>
<evidence type="ECO:0000256" key="5">
    <source>
        <dbReference type="ARBA" id="ARBA00022786"/>
    </source>
</evidence>
<dbReference type="SMART" id="SM00119">
    <property type="entry name" value="HECTc"/>
    <property type="match status" value="1"/>
</dbReference>
<dbReference type="GO" id="GO:0006511">
    <property type="term" value="P:ubiquitin-dependent protein catabolic process"/>
    <property type="evidence" value="ECO:0007669"/>
    <property type="project" value="TreeGrafter"/>
</dbReference>
<reference evidence="10" key="1">
    <citation type="submission" date="2021-01" db="EMBL/GenBank/DDBJ databases">
        <authorList>
            <person name="Corre E."/>
            <person name="Pelletier E."/>
            <person name="Niang G."/>
            <person name="Scheremetjew M."/>
            <person name="Finn R."/>
            <person name="Kale V."/>
            <person name="Holt S."/>
            <person name="Cochrane G."/>
            <person name="Meng A."/>
            <person name="Brown T."/>
            <person name="Cohen L."/>
        </authorList>
    </citation>
    <scope>NUCLEOTIDE SEQUENCE</scope>
    <source>
        <strain evidence="10">NY070348D</strain>
    </source>
</reference>
<feature type="compositionally biased region" description="Low complexity" evidence="8">
    <location>
        <begin position="1"/>
        <end position="37"/>
    </location>
</feature>
<proteinExistence type="predicted"/>
<evidence type="ECO:0000256" key="8">
    <source>
        <dbReference type="SAM" id="MobiDB-lite"/>
    </source>
</evidence>
<feature type="compositionally biased region" description="Polar residues" evidence="8">
    <location>
        <begin position="50"/>
        <end position="64"/>
    </location>
</feature>
<dbReference type="EC" id="2.3.2.26" evidence="3"/>
<evidence type="ECO:0000313" key="10">
    <source>
        <dbReference type="EMBL" id="CAD9675680.1"/>
    </source>
</evidence>
<dbReference type="SUPFAM" id="SSF56204">
    <property type="entry name" value="Hect, E3 ligase catalytic domain"/>
    <property type="match status" value="1"/>
</dbReference>
<evidence type="ECO:0000256" key="7">
    <source>
        <dbReference type="SAM" id="Coils"/>
    </source>
</evidence>
<feature type="region of interest" description="Disordered" evidence="8">
    <location>
        <begin position="1"/>
        <end position="71"/>
    </location>
</feature>
<keyword evidence="5 6" id="KW-0833">Ubl conjugation pathway</keyword>
<dbReference type="Pfam" id="PF00632">
    <property type="entry name" value="HECT"/>
    <property type="match status" value="1"/>
</dbReference>
<dbReference type="InterPro" id="IPR035983">
    <property type="entry name" value="Hect_E3_ubiquitin_ligase"/>
</dbReference>
<dbReference type="InterPro" id="IPR050409">
    <property type="entry name" value="E3_ubiq-protein_ligase"/>
</dbReference>
<dbReference type="Gene3D" id="3.30.2410.10">
    <property type="entry name" value="Hect, E3 ligase catalytic domain"/>
    <property type="match status" value="1"/>
</dbReference>
<evidence type="ECO:0000256" key="2">
    <source>
        <dbReference type="ARBA" id="ARBA00004906"/>
    </source>
</evidence>
<dbReference type="Gene3D" id="3.30.2160.10">
    <property type="entry name" value="Hect, E3 ligase catalytic domain"/>
    <property type="match status" value="1"/>
</dbReference>
<keyword evidence="7" id="KW-0175">Coiled coil</keyword>
<keyword evidence="4" id="KW-0808">Transferase</keyword>
<dbReference type="EMBL" id="HBHK01008323">
    <property type="protein sequence ID" value="CAD9675680.1"/>
    <property type="molecule type" value="Transcribed_RNA"/>
</dbReference>
<gene>
    <name evidence="10" type="ORF">QSP1433_LOCUS5157</name>
</gene>
<dbReference type="CDD" id="cd00078">
    <property type="entry name" value="HECTc"/>
    <property type="match status" value="1"/>
</dbReference>
<comment type="catalytic activity">
    <reaction evidence="1">
        <text>S-ubiquitinyl-[E2 ubiquitin-conjugating enzyme]-L-cysteine + [acceptor protein]-L-lysine = [E2 ubiquitin-conjugating enzyme]-L-cysteine + N(6)-ubiquitinyl-[acceptor protein]-L-lysine.</text>
        <dbReference type="EC" id="2.3.2.26"/>
    </reaction>
</comment>
<protein>
    <recommendedName>
        <fullName evidence="3">HECT-type E3 ubiquitin transferase</fullName>
        <ecNumber evidence="3">2.3.2.26</ecNumber>
    </recommendedName>
</protein>
<dbReference type="AlphaFoldDB" id="A0A7S2RMX2"/>
<feature type="domain" description="HECT" evidence="9">
    <location>
        <begin position="390"/>
        <end position="731"/>
    </location>
</feature>
<evidence type="ECO:0000259" key="9">
    <source>
        <dbReference type="PROSITE" id="PS50237"/>
    </source>
</evidence>
<accession>A0A7S2RMX2</accession>
<evidence type="ECO:0000256" key="6">
    <source>
        <dbReference type="PROSITE-ProRule" id="PRU00104"/>
    </source>
</evidence>
<feature type="active site" description="Glycyl thioester intermediate" evidence="6">
    <location>
        <position position="698"/>
    </location>
</feature>
<dbReference type="PANTHER" id="PTHR11254:SF440">
    <property type="entry name" value="E3 UBIQUITIN-PROTEIN LIGASE NEDD-4"/>
    <property type="match status" value="1"/>
</dbReference>
<evidence type="ECO:0000256" key="1">
    <source>
        <dbReference type="ARBA" id="ARBA00000885"/>
    </source>
</evidence>
<organism evidence="10">
    <name type="scientific">Mucochytrium quahogii</name>
    <dbReference type="NCBI Taxonomy" id="96639"/>
    <lineage>
        <taxon>Eukaryota</taxon>
        <taxon>Sar</taxon>
        <taxon>Stramenopiles</taxon>
        <taxon>Bigyra</taxon>
        <taxon>Labyrinthulomycetes</taxon>
        <taxon>Thraustochytrida</taxon>
        <taxon>Thraustochytriidae</taxon>
        <taxon>Mucochytrium</taxon>
    </lineage>
</organism>
<name>A0A7S2RMX2_9STRA</name>
<dbReference type="FunFam" id="3.90.1750.10:FF:000079">
    <property type="entry name" value="E3 ubiquitin-protein ligase"/>
    <property type="match status" value="1"/>
</dbReference>
<evidence type="ECO:0000256" key="4">
    <source>
        <dbReference type="ARBA" id="ARBA00022679"/>
    </source>
</evidence>
<dbReference type="GO" id="GO:0061630">
    <property type="term" value="F:ubiquitin protein ligase activity"/>
    <property type="evidence" value="ECO:0007669"/>
    <property type="project" value="UniProtKB-EC"/>
</dbReference>
<dbReference type="InterPro" id="IPR000569">
    <property type="entry name" value="HECT_dom"/>
</dbReference>
<sequence>MGNSRSRSSGRAATPPRSQASQPRVSSVQQQQQRPRVNGPGAMANVRAPSMQQQQTAPPRQGNNPVRCPRCRRLLQPPSGHQRFLCPCGQMLMAPTPTMQRPQHVRCPTCSTTLAPPPGAPVFRCPCGTHLRAPNQGVQATSQARLDPDQRRVSAEMRALDTPDEVVANLMHRRAELQWIRVLSKDGSCLVWKNLQSDDDERRKFLLEEKCINELEENVEKLQSKDMAKKLEAMQISTNDCIEKDDLKDKLKNAPSILMRESVGVLKQRLDDMGIDYDDLLEKDELVNRLITAAWFDGLYEEGHVRDILPDHSLTWTPASKYRVNPRDSPHPVEARLLEHMSAQPFTTKLKWFREQCAAMKIKWEDGRVQIKIRRSELLRDSFTNLNKLSAKDMHRYFRFEFIGEPGIDAGGVAREWFQLVTDQCFNVDFGLFEYSGVDNICYQINPSSGIANELHLKYFYFLGRVMGKALFDGHVIGAHVTQPLYKHILGWPIGQKDIEFVDAQVHKSMNDIKGIDDVEYLYLDFTTAVRVFGETQTVELMPGGADVDVTNDNREQYLLLLVKYILFDRIAPQLAMLLRGFYEVIPPNLLSIFDNNELELLICGLPNINVKDWMENTKYRGEFAGTGAKHQVVAWFWQVMESFSEEEKARFLQFATGTSRVPVQGFSALQGNDGNIKLFTIDSVKFETSVFPKAHTCFNRIELPLYQSKAQMKKFILQALSLEATGFAEE</sequence>
<feature type="coiled-coil region" evidence="7">
    <location>
        <begin position="205"/>
        <end position="232"/>
    </location>
</feature>
<dbReference type="GO" id="GO:0005737">
    <property type="term" value="C:cytoplasm"/>
    <property type="evidence" value="ECO:0007669"/>
    <property type="project" value="UniProtKB-ARBA"/>
</dbReference>
<evidence type="ECO:0000256" key="3">
    <source>
        <dbReference type="ARBA" id="ARBA00012485"/>
    </source>
</evidence>
<dbReference type="GO" id="GO:0016567">
    <property type="term" value="P:protein ubiquitination"/>
    <property type="evidence" value="ECO:0007669"/>
    <property type="project" value="TreeGrafter"/>
</dbReference>
<dbReference type="Gene3D" id="3.90.1750.10">
    <property type="entry name" value="Hect, E3 ligase catalytic domains"/>
    <property type="match status" value="1"/>
</dbReference>
<dbReference type="FunFam" id="3.30.2410.10:FF:000009">
    <property type="entry name" value="Probable E3 ubiquitin-protein ligase HECTD2"/>
    <property type="match status" value="1"/>
</dbReference>
<dbReference type="PROSITE" id="PS50237">
    <property type="entry name" value="HECT"/>
    <property type="match status" value="1"/>
</dbReference>
<dbReference type="PANTHER" id="PTHR11254">
    <property type="entry name" value="HECT DOMAIN UBIQUITIN-PROTEIN LIGASE"/>
    <property type="match status" value="1"/>
</dbReference>